<proteinExistence type="predicted"/>
<protein>
    <submittedName>
        <fullName evidence="1">Uncharacterized protein</fullName>
    </submittedName>
</protein>
<reference evidence="1" key="1">
    <citation type="submission" date="2022-02" db="EMBL/GenBank/DDBJ databases">
        <title>Plant Genome Project.</title>
        <authorList>
            <person name="Zhang R.-G."/>
        </authorList>
    </citation>
    <scope>NUCLEOTIDE SEQUENCE</scope>
    <source>
        <strain evidence="1">AT1</strain>
    </source>
</reference>
<evidence type="ECO:0000313" key="1">
    <source>
        <dbReference type="EMBL" id="KAI8548136.1"/>
    </source>
</evidence>
<organism evidence="1 2">
    <name type="scientific">Rhododendron molle</name>
    <name type="common">Chinese azalea</name>
    <name type="synonym">Azalea mollis</name>
    <dbReference type="NCBI Taxonomy" id="49168"/>
    <lineage>
        <taxon>Eukaryota</taxon>
        <taxon>Viridiplantae</taxon>
        <taxon>Streptophyta</taxon>
        <taxon>Embryophyta</taxon>
        <taxon>Tracheophyta</taxon>
        <taxon>Spermatophyta</taxon>
        <taxon>Magnoliopsida</taxon>
        <taxon>eudicotyledons</taxon>
        <taxon>Gunneridae</taxon>
        <taxon>Pentapetalae</taxon>
        <taxon>asterids</taxon>
        <taxon>Ericales</taxon>
        <taxon>Ericaceae</taxon>
        <taxon>Ericoideae</taxon>
        <taxon>Rhodoreae</taxon>
        <taxon>Rhododendron</taxon>
    </lineage>
</organism>
<dbReference type="Proteomes" id="UP001062846">
    <property type="component" value="Chromosome 7"/>
</dbReference>
<gene>
    <name evidence="1" type="ORF">RHMOL_Rhmol07G0248800</name>
</gene>
<comment type="caution">
    <text evidence="1">The sequence shown here is derived from an EMBL/GenBank/DDBJ whole genome shotgun (WGS) entry which is preliminary data.</text>
</comment>
<name>A0ACC0N5I6_RHOML</name>
<keyword evidence="2" id="KW-1185">Reference proteome</keyword>
<sequence>MVRRRSRMKNFVEEDRISQLPNDILVNILSLLNSVEAAGTCVLSKRWQYVWTHVTALNFYSPKKLRAIEKASKCVTYVRTDEYIDMVNRVVQLHQGSHITKFKVFFFMTGWEFRCDVDEWFSFAIRKSVQRLDLNLGGSTLLGRSRERNTVGFTSVVPLPDEFYTLSNKVYSLIKSPYGLSCIQSLTELSLTCVNVTGELVEHFLSNCPLLLRLRVCFSQHLVDLKVAGPSLCLKFLEISRCPDLNTLDIYAPNLSHLICLGLERSTRVIVRHAPLLVDLAVERHGGFLNALPASYFSHLESLTLSFDFCRGTFAPPLLLEFTNLKNLTFAGLKGEKYSFLDWTSLIERSPFLRTFTLQRRFLTPADEGKTEKLFGGAATCTRHGKGEYGEGSPRRRSKYLVGRRQRMATVRLDGVREGEKRVEKDRIKTRASKKLKLKLVQIIVEVAPAITGGDNFSYVDLMALVLWSPKGIRRQIQNMPNEAVALQILSRHTERRLKCLEVVTFVGNIDFKLLDYFWQHAVPLKTIIVDCRPPSLEQWQEFEENESSMELRKLKGQLPPQVKLVICP</sequence>
<evidence type="ECO:0000313" key="2">
    <source>
        <dbReference type="Proteomes" id="UP001062846"/>
    </source>
</evidence>
<accession>A0ACC0N5I6</accession>
<dbReference type="EMBL" id="CM046394">
    <property type="protein sequence ID" value="KAI8548136.1"/>
    <property type="molecule type" value="Genomic_DNA"/>
</dbReference>